<dbReference type="PROSITE" id="PS50102">
    <property type="entry name" value="RRM"/>
    <property type="match status" value="2"/>
</dbReference>
<organism evidence="8">
    <name type="scientific">Melanaphis sacchari</name>
    <dbReference type="NCBI Taxonomy" id="742174"/>
    <lineage>
        <taxon>Eukaryota</taxon>
        <taxon>Metazoa</taxon>
        <taxon>Ecdysozoa</taxon>
        <taxon>Arthropoda</taxon>
        <taxon>Hexapoda</taxon>
        <taxon>Insecta</taxon>
        <taxon>Pterygota</taxon>
        <taxon>Neoptera</taxon>
        <taxon>Paraneoptera</taxon>
        <taxon>Hemiptera</taxon>
        <taxon>Sternorrhyncha</taxon>
        <taxon>Aphidomorpha</taxon>
        <taxon>Aphidoidea</taxon>
        <taxon>Aphididae</taxon>
        <taxon>Aphidini</taxon>
        <taxon>Melanaphis</taxon>
    </lineage>
</organism>
<comment type="function">
    <text evidence="3">Has a role in the perception of gravity.</text>
</comment>
<dbReference type="InterPro" id="IPR002343">
    <property type="entry name" value="Hud_Sxl_RNA"/>
</dbReference>
<feature type="domain" description="RRM" evidence="7">
    <location>
        <begin position="202"/>
        <end position="281"/>
    </location>
</feature>
<feature type="region of interest" description="Disordered" evidence="6">
    <location>
        <begin position="32"/>
        <end position="113"/>
    </location>
</feature>
<keyword evidence="1" id="KW-0677">Repeat</keyword>
<evidence type="ECO:0000256" key="5">
    <source>
        <dbReference type="PROSITE-ProRule" id="PRU00176"/>
    </source>
</evidence>
<accession>A0A2H8TQ89</accession>
<dbReference type="Gene3D" id="3.30.70.330">
    <property type="match status" value="2"/>
</dbReference>
<dbReference type="GO" id="GO:1990904">
    <property type="term" value="C:ribonucleoprotein complex"/>
    <property type="evidence" value="ECO:0007669"/>
    <property type="project" value="InterPro"/>
</dbReference>
<dbReference type="SUPFAM" id="SSF54928">
    <property type="entry name" value="RNA-binding domain, RBD"/>
    <property type="match status" value="1"/>
</dbReference>
<sequence length="471" mass="50901">MTGNYASGAPTQYHHRATAGWNSAPLPAQQYRYGTGPVTQTTMSPYTSYNPNPTTYTNSNNRIPTASSPANTNNSSSSSNTNGGASLQSSNQPTTSSPSSECQSAPPAQQLSKTNLYIRGLNQNTMDKDLITMCSQYGNIVSTKAILDKNTNKCYGFVDFESGSCADAAVKGLQAKGVQAQMAKVGIPVQRRAATQQEQDPTNLYIANLPPNFKENDLDTLLSKFGQVVSTRILRDTNMVSKGVGFARMDSKEKCEQIIQMFNGNPLPGSKEPLLVKFADSGQKKRNTSYRSDSRLWRESENGGCMRFPVQHYMLQGSHVGYEATHNGLAGSAGSHVIPATALAQYVGRHYTTQALPAHGYSIPASTWLPQYVMQPAPPHHLAQIDTPVCCQMIQQADPGSVQYGSVIPQLATHMSALQIGNGSYVAGPHPGYPYYTSTAPNIIHTVPIPSEEHPSTAASPDDSYQHFSHK</sequence>
<feature type="compositionally biased region" description="Low complexity" evidence="6">
    <location>
        <begin position="44"/>
        <end position="100"/>
    </location>
</feature>
<evidence type="ECO:0000256" key="1">
    <source>
        <dbReference type="ARBA" id="ARBA00022737"/>
    </source>
</evidence>
<reference evidence="8" key="1">
    <citation type="submission" date="2017-10" db="EMBL/GenBank/DDBJ databases">
        <title>Transcriptome Assembly of Sugarcane Aphid Adults.</title>
        <authorList>
            <person name="Scully E.D."/>
            <person name="Palmer N.A."/>
            <person name="Geib S.M."/>
            <person name="Sarath G."/>
            <person name="Sattler S.E."/>
        </authorList>
    </citation>
    <scope>NUCLEOTIDE SEQUENCE</scope>
    <source>
        <tissue evidence="8">Whole body</tissue>
    </source>
</reference>
<dbReference type="InterPro" id="IPR035979">
    <property type="entry name" value="RBD_domain_sf"/>
</dbReference>
<evidence type="ECO:0000256" key="6">
    <source>
        <dbReference type="SAM" id="MobiDB-lite"/>
    </source>
</evidence>
<dbReference type="AlphaFoldDB" id="A0A2H8TQ89"/>
<feature type="domain" description="RRM" evidence="7">
    <location>
        <begin position="114"/>
        <end position="190"/>
    </location>
</feature>
<dbReference type="InterPro" id="IPR012677">
    <property type="entry name" value="Nucleotide-bd_a/b_plait_sf"/>
</dbReference>
<dbReference type="SMART" id="SM00360">
    <property type="entry name" value="RRM"/>
    <property type="match status" value="2"/>
</dbReference>
<evidence type="ECO:0000256" key="4">
    <source>
        <dbReference type="ARBA" id="ARBA00039536"/>
    </source>
</evidence>
<dbReference type="OrthoDB" id="271725at2759"/>
<dbReference type="CDD" id="cd12244">
    <property type="entry name" value="RRM2_MSSP"/>
    <property type="match status" value="1"/>
</dbReference>
<name>A0A2H8TQ89_9HEMI</name>
<dbReference type="EMBL" id="GFXV01004559">
    <property type="protein sequence ID" value="MBW16364.1"/>
    <property type="molecule type" value="Transcribed_RNA"/>
</dbReference>
<gene>
    <name evidence="8" type="primary">shep_0</name>
</gene>
<evidence type="ECO:0000256" key="2">
    <source>
        <dbReference type="ARBA" id="ARBA00022884"/>
    </source>
</evidence>
<protein>
    <recommendedName>
        <fullName evidence="4">Protein alan shepard</fullName>
    </recommendedName>
</protein>
<dbReference type="PANTHER" id="PTHR24012">
    <property type="entry name" value="RNA BINDING PROTEIN"/>
    <property type="match status" value="1"/>
</dbReference>
<dbReference type="GO" id="GO:0003723">
    <property type="term" value="F:RNA binding"/>
    <property type="evidence" value="ECO:0007669"/>
    <property type="project" value="UniProtKB-UniRule"/>
</dbReference>
<proteinExistence type="predicted"/>
<evidence type="ECO:0000313" key="8">
    <source>
        <dbReference type="EMBL" id="MBW16364.1"/>
    </source>
</evidence>
<dbReference type="FunFam" id="3.30.70.330:FF:000169">
    <property type="entry name" value="protein alan shepard isoform X4"/>
    <property type="match status" value="1"/>
</dbReference>
<dbReference type="Pfam" id="PF00076">
    <property type="entry name" value="RRM_1"/>
    <property type="match status" value="2"/>
</dbReference>
<keyword evidence="2 5" id="KW-0694">RNA-binding</keyword>
<feature type="compositionally biased region" description="Polar residues" evidence="6">
    <location>
        <begin position="101"/>
        <end position="113"/>
    </location>
</feature>
<dbReference type="PRINTS" id="PR00961">
    <property type="entry name" value="HUDSXLRNA"/>
</dbReference>
<evidence type="ECO:0000259" key="7">
    <source>
        <dbReference type="PROSITE" id="PS50102"/>
    </source>
</evidence>
<dbReference type="InterPro" id="IPR000504">
    <property type="entry name" value="RRM_dom"/>
</dbReference>
<evidence type="ECO:0000256" key="3">
    <source>
        <dbReference type="ARBA" id="ARBA00037469"/>
    </source>
</evidence>
<feature type="region of interest" description="Disordered" evidence="6">
    <location>
        <begin position="448"/>
        <end position="471"/>
    </location>
</feature>